<proteinExistence type="inferred from homology"/>
<dbReference type="AlphaFoldDB" id="A0A1R1L6T4"/>
<evidence type="ECO:0000313" key="8">
    <source>
        <dbReference type="Proteomes" id="UP000187085"/>
    </source>
</evidence>
<dbReference type="InterPro" id="IPR036291">
    <property type="entry name" value="NAD(P)-bd_dom_sf"/>
</dbReference>
<organism evidence="7 8">
    <name type="scientific">Tersicoccus phoenicis</name>
    <dbReference type="NCBI Taxonomy" id="554083"/>
    <lineage>
        <taxon>Bacteria</taxon>
        <taxon>Bacillati</taxon>
        <taxon>Actinomycetota</taxon>
        <taxon>Actinomycetes</taxon>
        <taxon>Micrococcales</taxon>
        <taxon>Micrococcaceae</taxon>
        <taxon>Tersicoccus</taxon>
    </lineage>
</organism>
<sequence length="361" mass="38512">MSRRFPAPPSLAPGTPSPTQATGEPLRWGIVSTGSIAGTMARELALLEDAVLHAVSSRAQASADTFAAEHGIARGYGAVDDLSGLERMAADPDVDVAYIGSPHSEHAADAELLLAAGKHVLCEKAFTVTAAQARRLTDVARASGVFLMEAVWTRFQPGANRVWDLIADGTIGQVRWLSADLAFAAEQPPGHRLWNRELAGGALLDLGPYTTLWPLSILGRPDAVTASGALTDQGVDAQEAVTLRYPDGVHAQLTNALTSFGPRTLTVGGTEGWLQAGPSVTHITEITVADRRMRQGRDEPVVERFETVGRGYVWQLREVTRCIQQGLTESPTMPLADSVASMELYDGIRAQLGVRYPADDA</sequence>
<name>A0A1R1L6T4_9MICC</name>
<feature type="compositionally biased region" description="Pro residues" evidence="4">
    <location>
        <begin position="1"/>
        <end position="11"/>
    </location>
</feature>
<dbReference type="SUPFAM" id="SSF51735">
    <property type="entry name" value="NAD(P)-binding Rossmann-fold domains"/>
    <property type="match status" value="1"/>
</dbReference>
<keyword evidence="2" id="KW-0560">Oxidoreductase</keyword>
<feature type="region of interest" description="Disordered" evidence="4">
    <location>
        <begin position="1"/>
        <end position="26"/>
    </location>
</feature>
<reference evidence="7 8" key="1">
    <citation type="submission" date="2016-12" db="EMBL/GenBank/DDBJ databases">
        <title>Draft genome of Tersicoccus phoenicis 1P05MA.</title>
        <authorList>
            <person name="Nakajima Y."/>
            <person name="Yoshizawa S."/>
            <person name="Nakamura K."/>
            <person name="Ogura Y."/>
            <person name="Hayashi T."/>
            <person name="Kogure K."/>
        </authorList>
    </citation>
    <scope>NUCLEOTIDE SEQUENCE [LARGE SCALE GENOMIC DNA]</scope>
    <source>
        <strain evidence="7 8">1p05MA</strain>
    </source>
</reference>
<dbReference type="InterPro" id="IPR050984">
    <property type="entry name" value="Gfo/Idh/MocA_domain"/>
</dbReference>
<protein>
    <submittedName>
        <fullName evidence="7">Oxidoreductase</fullName>
    </submittedName>
</protein>
<dbReference type="PANTHER" id="PTHR22604">
    <property type="entry name" value="OXIDOREDUCTASES"/>
    <property type="match status" value="1"/>
</dbReference>
<evidence type="ECO:0000256" key="2">
    <source>
        <dbReference type="ARBA" id="ARBA00023002"/>
    </source>
</evidence>
<keyword evidence="8" id="KW-1185">Reference proteome</keyword>
<dbReference type="Proteomes" id="UP000187085">
    <property type="component" value="Unassembled WGS sequence"/>
</dbReference>
<dbReference type="Pfam" id="PF22725">
    <property type="entry name" value="GFO_IDH_MocA_C3"/>
    <property type="match status" value="1"/>
</dbReference>
<evidence type="ECO:0000256" key="4">
    <source>
        <dbReference type="SAM" id="MobiDB-lite"/>
    </source>
</evidence>
<dbReference type="Pfam" id="PF01408">
    <property type="entry name" value="GFO_IDH_MocA"/>
    <property type="match status" value="1"/>
</dbReference>
<evidence type="ECO:0000259" key="6">
    <source>
        <dbReference type="Pfam" id="PF22725"/>
    </source>
</evidence>
<dbReference type="InterPro" id="IPR000683">
    <property type="entry name" value="Gfo/Idh/MocA-like_OxRdtase_N"/>
</dbReference>
<dbReference type="Gene3D" id="3.30.360.10">
    <property type="entry name" value="Dihydrodipicolinate Reductase, domain 2"/>
    <property type="match status" value="1"/>
</dbReference>
<feature type="domain" description="Gfo/Idh/MocA-like oxidoreductase N-terminal" evidence="5">
    <location>
        <begin position="26"/>
        <end position="148"/>
    </location>
</feature>
<dbReference type="PANTHER" id="PTHR22604:SF105">
    <property type="entry name" value="TRANS-1,2-DIHYDROBENZENE-1,2-DIOL DEHYDROGENASE"/>
    <property type="match status" value="1"/>
</dbReference>
<dbReference type="STRING" id="554083.BKD30_13900"/>
<evidence type="ECO:0000256" key="3">
    <source>
        <dbReference type="ARBA" id="ARBA00023027"/>
    </source>
</evidence>
<keyword evidence="3" id="KW-0520">NAD</keyword>
<dbReference type="OrthoDB" id="9815825at2"/>
<comment type="similarity">
    <text evidence="1">Belongs to the Gfo/Idh/MocA family.</text>
</comment>
<evidence type="ECO:0000313" key="7">
    <source>
        <dbReference type="EMBL" id="OMH23223.1"/>
    </source>
</evidence>
<evidence type="ECO:0000256" key="1">
    <source>
        <dbReference type="ARBA" id="ARBA00010928"/>
    </source>
</evidence>
<dbReference type="RefSeq" id="WP_076705532.1">
    <property type="nucleotide sequence ID" value="NZ_MRDE01000078.1"/>
</dbReference>
<gene>
    <name evidence="7" type="ORF">BKD30_13900</name>
</gene>
<feature type="domain" description="GFO/IDH/MocA-like oxidoreductase" evidence="6">
    <location>
        <begin position="162"/>
        <end position="274"/>
    </location>
</feature>
<dbReference type="SUPFAM" id="SSF55347">
    <property type="entry name" value="Glyceraldehyde-3-phosphate dehydrogenase-like, C-terminal domain"/>
    <property type="match status" value="1"/>
</dbReference>
<dbReference type="GO" id="GO:0016491">
    <property type="term" value="F:oxidoreductase activity"/>
    <property type="evidence" value="ECO:0007669"/>
    <property type="project" value="UniProtKB-KW"/>
</dbReference>
<accession>A0A1R1L6T4</accession>
<dbReference type="Gene3D" id="3.40.50.720">
    <property type="entry name" value="NAD(P)-binding Rossmann-like Domain"/>
    <property type="match status" value="1"/>
</dbReference>
<dbReference type="GO" id="GO:0000166">
    <property type="term" value="F:nucleotide binding"/>
    <property type="evidence" value="ECO:0007669"/>
    <property type="project" value="InterPro"/>
</dbReference>
<dbReference type="EMBL" id="MRDE01000078">
    <property type="protein sequence ID" value="OMH23223.1"/>
    <property type="molecule type" value="Genomic_DNA"/>
</dbReference>
<evidence type="ECO:0000259" key="5">
    <source>
        <dbReference type="Pfam" id="PF01408"/>
    </source>
</evidence>
<comment type="caution">
    <text evidence="7">The sequence shown here is derived from an EMBL/GenBank/DDBJ whole genome shotgun (WGS) entry which is preliminary data.</text>
</comment>
<dbReference type="InterPro" id="IPR055170">
    <property type="entry name" value="GFO_IDH_MocA-like_dom"/>
</dbReference>